<dbReference type="EMBL" id="CP022540">
    <property type="protein sequence ID" value="ASP22065.1"/>
    <property type="molecule type" value="Genomic_DNA"/>
</dbReference>
<evidence type="ECO:0000313" key="1">
    <source>
        <dbReference type="EMBL" id="ASP22065.1"/>
    </source>
</evidence>
<organism evidence="1 2">
    <name type="scientific">Antarctobacter heliothermus</name>
    <dbReference type="NCBI Taxonomy" id="74033"/>
    <lineage>
        <taxon>Bacteria</taxon>
        <taxon>Pseudomonadati</taxon>
        <taxon>Pseudomonadota</taxon>
        <taxon>Alphaproteobacteria</taxon>
        <taxon>Rhodobacterales</taxon>
        <taxon>Roseobacteraceae</taxon>
        <taxon>Antarctobacter</taxon>
    </lineage>
</organism>
<dbReference type="Proteomes" id="UP000203589">
    <property type="component" value="Chromosome"/>
</dbReference>
<gene>
    <name evidence="1" type="ORF">ANTHELSMS3_03435</name>
</gene>
<evidence type="ECO:0000313" key="2">
    <source>
        <dbReference type="Proteomes" id="UP000203589"/>
    </source>
</evidence>
<reference evidence="1 2" key="1">
    <citation type="submission" date="2017-07" db="EMBL/GenBank/DDBJ databases">
        <title>Genome Sequence of Antarctobacter heliothermus Strain SMS3 Isolated from a culture of the Diatom Skeletonema marinoi.</title>
        <authorList>
            <person name="Topel M."/>
            <person name="Pinder M.I.M."/>
            <person name="Johansson O.N."/>
            <person name="Kourtchenko O."/>
            <person name="Godhe A."/>
            <person name="Clarke A.K."/>
        </authorList>
    </citation>
    <scope>NUCLEOTIDE SEQUENCE [LARGE SCALE GENOMIC DNA]</scope>
    <source>
        <strain evidence="1 2">SMS3</strain>
    </source>
</reference>
<name>A0A222E793_9RHOB</name>
<keyword evidence="2" id="KW-1185">Reference proteome</keyword>
<dbReference type="AlphaFoldDB" id="A0A222E793"/>
<sequence length="61" mass="6625">MAHDRPCAKLNELLVFFLMADRAPANVTPQDDDGNGGLADLPRVVARPTVSPLLWARKVIA</sequence>
<proteinExistence type="predicted"/>
<dbReference type="KEGG" id="aht:ANTHELSMS3_03435"/>
<protein>
    <submittedName>
        <fullName evidence="1">Uncharacterized protein</fullName>
    </submittedName>
</protein>
<accession>A0A222E793</accession>